<evidence type="ECO:0000256" key="2">
    <source>
        <dbReference type="ARBA" id="ARBA00005557"/>
    </source>
</evidence>
<evidence type="ECO:0000256" key="5">
    <source>
        <dbReference type="ARBA" id="ARBA00023274"/>
    </source>
</evidence>
<accession>A0A6A6USZ8</accession>
<dbReference type="FunFam" id="3.40.30.10:FF:000260">
    <property type="entry name" value="Mitochondrial ribosomal protein L44"/>
    <property type="match status" value="1"/>
</dbReference>
<dbReference type="Gene3D" id="3.40.30.10">
    <property type="entry name" value="Glutaredoxin"/>
    <property type="match status" value="1"/>
</dbReference>
<dbReference type="Proteomes" id="UP000799302">
    <property type="component" value="Unassembled WGS sequence"/>
</dbReference>
<reference evidence="7" key="1">
    <citation type="journal article" date="2020" name="Stud. Mycol.">
        <title>101 Dothideomycetes genomes: a test case for predicting lifestyles and emergence of pathogens.</title>
        <authorList>
            <person name="Haridas S."/>
            <person name="Albert R."/>
            <person name="Binder M."/>
            <person name="Bloem J."/>
            <person name="Labutti K."/>
            <person name="Salamov A."/>
            <person name="Andreopoulos B."/>
            <person name="Baker S."/>
            <person name="Barry K."/>
            <person name="Bills G."/>
            <person name="Bluhm B."/>
            <person name="Cannon C."/>
            <person name="Castanera R."/>
            <person name="Culley D."/>
            <person name="Daum C."/>
            <person name="Ezra D."/>
            <person name="Gonzalez J."/>
            <person name="Henrissat B."/>
            <person name="Kuo A."/>
            <person name="Liang C."/>
            <person name="Lipzen A."/>
            <person name="Lutzoni F."/>
            <person name="Magnuson J."/>
            <person name="Mondo S."/>
            <person name="Nolan M."/>
            <person name="Ohm R."/>
            <person name="Pangilinan J."/>
            <person name="Park H.-J."/>
            <person name="Ramirez L."/>
            <person name="Alfaro M."/>
            <person name="Sun H."/>
            <person name="Tritt A."/>
            <person name="Yoshinaga Y."/>
            <person name="Zwiers L.-H."/>
            <person name="Turgeon B."/>
            <person name="Goodwin S."/>
            <person name="Spatafora J."/>
            <person name="Crous P."/>
            <person name="Grigoriev I."/>
        </authorList>
    </citation>
    <scope>NUCLEOTIDE SEQUENCE</scope>
    <source>
        <strain evidence="7">CBS 115976</strain>
    </source>
</reference>
<keyword evidence="8" id="KW-1185">Reference proteome</keyword>
<protein>
    <recommendedName>
        <fullName evidence="6">Large ribosomal subunit protein mL53</fullName>
    </recommendedName>
</protein>
<dbReference type="AlphaFoldDB" id="A0A6A6USZ8"/>
<dbReference type="Pfam" id="PF10780">
    <property type="entry name" value="MRP_L53"/>
    <property type="match status" value="1"/>
</dbReference>
<keyword evidence="4" id="KW-0496">Mitochondrion</keyword>
<evidence type="ECO:0000313" key="8">
    <source>
        <dbReference type="Proteomes" id="UP000799302"/>
    </source>
</evidence>
<dbReference type="GO" id="GO:0005762">
    <property type="term" value="C:mitochondrial large ribosomal subunit"/>
    <property type="evidence" value="ECO:0007669"/>
    <property type="project" value="TreeGrafter"/>
</dbReference>
<dbReference type="PANTHER" id="PTHR28236">
    <property type="entry name" value="54S RIBOSOMAL PROTEIN L44, MITOCHONDRIAL"/>
    <property type="match status" value="1"/>
</dbReference>
<dbReference type="OrthoDB" id="4136894at2759"/>
<dbReference type="PANTHER" id="PTHR28236:SF1">
    <property type="entry name" value="LARGE RIBOSOMAL SUBUNIT PROTEIN ML53"/>
    <property type="match status" value="1"/>
</dbReference>
<evidence type="ECO:0000256" key="3">
    <source>
        <dbReference type="ARBA" id="ARBA00022980"/>
    </source>
</evidence>
<keyword evidence="5" id="KW-0687">Ribonucleoprotein</keyword>
<evidence type="ECO:0000256" key="6">
    <source>
        <dbReference type="ARBA" id="ARBA00035180"/>
    </source>
</evidence>
<comment type="similarity">
    <text evidence="2">Belongs to the mitochondrion-specific ribosomal protein mL53 family.</text>
</comment>
<evidence type="ECO:0000256" key="1">
    <source>
        <dbReference type="ARBA" id="ARBA00004173"/>
    </source>
</evidence>
<evidence type="ECO:0000256" key="4">
    <source>
        <dbReference type="ARBA" id="ARBA00023128"/>
    </source>
</evidence>
<name>A0A6A6USZ8_9PEZI</name>
<dbReference type="InterPro" id="IPR019716">
    <property type="entry name" value="Ribosomal_mL53"/>
</dbReference>
<organism evidence="7 8">
    <name type="scientific">Microthyrium microscopicum</name>
    <dbReference type="NCBI Taxonomy" id="703497"/>
    <lineage>
        <taxon>Eukaryota</taxon>
        <taxon>Fungi</taxon>
        <taxon>Dikarya</taxon>
        <taxon>Ascomycota</taxon>
        <taxon>Pezizomycotina</taxon>
        <taxon>Dothideomycetes</taxon>
        <taxon>Dothideomycetes incertae sedis</taxon>
        <taxon>Microthyriales</taxon>
        <taxon>Microthyriaceae</taxon>
        <taxon>Microthyrium</taxon>
    </lineage>
</organism>
<dbReference type="InterPro" id="IPR042776">
    <property type="entry name" value="Ribosomal_mL53_fung"/>
</dbReference>
<gene>
    <name evidence="7" type="ORF">BT63DRAFT_420648</name>
</gene>
<keyword evidence="3" id="KW-0689">Ribosomal protein</keyword>
<evidence type="ECO:0000313" key="7">
    <source>
        <dbReference type="EMBL" id="KAF2675459.1"/>
    </source>
</evidence>
<sequence>MITKYLTEVTAKFNPFSKRAKAARIFLSCIPADARAQMKITTSLLPPHPVKPTVLDVKFKDGKEMKFDLKELRINDIVEQVDRHSRLLARKEDLAG</sequence>
<comment type="subcellular location">
    <subcellularLocation>
        <location evidence="1">Mitochondrion</location>
    </subcellularLocation>
</comment>
<dbReference type="GO" id="GO:0003735">
    <property type="term" value="F:structural constituent of ribosome"/>
    <property type="evidence" value="ECO:0007669"/>
    <property type="project" value="TreeGrafter"/>
</dbReference>
<proteinExistence type="inferred from homology"/>
<dbReference type="EMBL" id="MU004230">
    <property type="protein sequence ID" value="KAF2675459.1"/>
    <property type="molecule type" value="Genomic_DNA"/>
</dbReference>